<evidence type="ECO:0000256" key="6">
    <source>
        <dbReference type="ARBA" id="ARBA00022756"/>
    </source>
</evidence>
<evidence type="ECO:0000256" key="4">
    <source>
        <dbReference type="ARBA" id="ARBA00022679"/>
    </source>
</evidence>
<evidence type="ECO:0000256" key="5">
    <source>
        <dbReference type="ARBA" id="ARBA00022691"/>
    </source>
</evidence>
<dbReference type="Proteomes" id="UP000298264">
    <property type="component" value="Unassembled WGS sequence"/>
</dbReference>
<comment type="cofactor">
    <cofactor evidence="1 9">
        <name>pyridoxal 5'-phosphate</name>
        <dbReference type="ChEBI" id="CHEBI:597326"/>
    </cofactor>
</comment>
<dbReference type="GO" id="GO:0030170">
    <property type="term" value="F:pyridoxal phosphate binding"/>
    <property type="evidence" value="ECO:0007669"/>
    <property type="project" value="UniProtKB-UniRule"/>
</dbReference>
<keyword evidence="6 9" id="KW-0093">Biotin biosynthesis</keyword>
<dbReference type="Gene3D" id="3.40.640.10">
    <property type="entry name" value="Type I PLP-dependent aspartate aminotransferase-like (Major domain)"/>
    <property type="match status" value="1"/>
</dbReference>
<feature type="binding site" evidence="9">
    <location>
        <position position="408"/>
    </location>
    <ligand>
        <name>substrate</name>
    </ligand>
</feature>
<comment type="function">
    <text evidence="9">Catalyzes the transfer of the alpha-amino group from S-adenosyl-L-methionine (SAM) to 7-keto-8-aminopelargonic acid (KAPA) to form 7,8-diaminopelargonic acid (DAPA). It is the only aminotransferase known to utilize SAM as an amino donor.</text>
</comment>
<dbReference type="NCBIfam" id="TIGR00508">
    <property type="entry name" value="bioA"/>
    <property type="match status" value="1"/>
</dbReference>
<dbReference type="OrthoDB" id="9801052at2"/>
<keyword evidence="4 9" id="KW-0808">Transferase</keyword>
<dbReference type="InterPro" id="IPR015422">
    <property type="entry name" value="PyrdxlP-dep_Trfase_small"/>
</dbReference>
<comment type="catalytic activity">
    <reaction evidence="8 9">
        <text>(8S)-8-amino-7-oxononanoate + S-adenosyl-L-methionine = S-adenosyl-4-methylsulfanyl-2-oxobutanoate + (7R,8S)-7,8-diammoniononanoate</text>
        <dbReference type="Rhea" id="RHEA:16861"/>
        <dbReference type="ChEBI" id="CHEBI:16490"/>
        <dbReference type="ChEBI" id="CHEBI:59789"/>
        <dbReference type="ChEBI" id="CHEBI:149468"/>
        <dbReference type="ChEBI" id="CHEBI:149469"/>
        <dbReference type="EC" id="2.6.1.62"/>
    </reaction>
</comment>
<feature type="binding site" evidence="9">
    <location>
        <position position="146"/>
    </location>
    <ligand>
        <name>substrate</name>
    </ligand>
</feature>
<comment type="caution">
    <text evidence="9">Lacks conserved residue(s) required for the propagation of feature annotation.</text>
</comment>
<dbReference type="CDD" id="cd00610">
    <property type="entry name" value="OAT_like"/>
    <property type="match status" value="1"/>
</dbReference>
<dbReference type="EC" id="2.6.1.62" evidence="9"/>
<feature type="binding site" evidence="9">
    <location>
        <position position="252"/>
    </location>
    <ligand>
        <name>pyridoxal 5'-phosphate</name>
        <dbReference type="ChEBI" id="CHEBI:597326"/>
    </ligand>
</feature>
<dbReference type="SUPFAM" id="SSF53383">
    <property type="entry name" value="PLP-dependent transferases"/>
    <property type="match status" value="1"/>
</dbReference>
<dbReference type="EMBL" id="RQHV01000043">
    <property type="protein sequence ID" value="TGN10538.1"/>
    <property type="molecule type" value="Genomic_DNA"/>
</dbReference>
<feature type="binding site" evidence="9">
    <location>
        <begin position="316"/>
        <end position="317"/>
    </location>
    <ligand>
        <name>pyridoxal 5'-phosphate</name>
        <dbReference type="ChEBI" id="CHEBI:597326"/>
    </ligand>
</feature>
<keyword evidence="11" id="KW-1185">Reference proteome</keyword>
<dbReference type="UniPathway" id="UPA00078">
    <property type="reaction ID" value="UER00160"/>
</dbReference>
<dbReference type="Gene3D" id="3.90.1150.10">
    <property type="entry name" value="Aspartate Aminotransferase, domain 1"/>
    <property type="match status" value="1"/>
</dbReference>
<keyword evidence="5 9" id="KW-0949">S-adenosyl-L-methionine</keyword>
<proteinExistence type="inferred from homology"/>
<dbReference type="PANTHER" id="PTHR42684:SF17">
    <property type="entry name" value="ADENOSYLMETHIONINE-8-AMINO-7-OXONONANOATE AMINOTRANSFERASE"/>
    <property type="match status" value="1"/>
</dbReference>
<comment type="subcellular location">
    <subcellularLocation>
        <location evidence="9">Cytoplasm</location>
    </subcellularLocation>
</comment>
<sequence>MNLFSEETSTWIPLTIQNTKESILQIQSASKEFLYGKDGKEYIDGISSWWTCIHGHRHPEIMQAIQKQTEVLDHVMLAGFLHEPAESLSKKILDLAGGNYKKVFYSDNGSNAVEIALKLAIQYYKNRDGEKSGRHRSKFIVFSSSYHGDSIGGMNVSGITYFNRIFAELRFPVFEIGAPNRFQFSSKEEISAHYTDILSQVTDAISEHPGEYAGVVIEPLVFGAAGMVFYDSEFLRGLKKITNELDILLIFDEVFTGMGRTGEYFAFQKADAVPDLLAFAKGLTGGSLPLAATLVTEKIYTAFLTEDPYKSFFHAHTMTGNPLACSASLASIGILEKEGLDQVKNLEISFRKRMEKLVFSNPGKILNPRILGSICAFELNQKIGEDEYLNPIGKKLRAKLLDKNILLRPLGNTVYITPPYNISDSSLDRIFFALDEAIGSL</sequence>
<name>A0A4R9LNX2_9LEPT</name>
<dbReference type="InterPro" id="IPR005815">
    <property type="entry name" value="BioA"/>
</dbReference>
<dbReference type="AlphaFoldDB" id="A0A4R9LNX2"/>
<evidence type="ECO:0000256" key="7">
    <source>
        <dbReference type="ARBA" id="ARBA00022898"/>
    </source>
</evidence>
<protein>
    <recommendedName>
        <fullName evidence="9">Adenosylmethionine-8-amino-7-oxononanoate aminotransferase</fullName>
        <ecNumber evidence="9">2.6.1.62</ecNumber>
    </recommendedName>
    <alternativeName>
        <fullName evidence="9">7,8-diamino-pelargonic acid aminotransferase</fullName>
        <shortName evidence="9">DAPA AT</shortName>
        <shortName evidence="9">DAPA aminotransferase</shortName>
    </alternativeName>
    <alternativeName>
        <fullName evidence="9">7,8-diaminononanoate synthase</fullName>
        <shortName evidence="9">DANS</shortName>
    </alternativeName>
    <alternativeName>
        <fullName evidence="9">Diaminopelargonic acid synthase</fullName>
    </alternativeName>
</protein>
<dbReference type="HAMAP" id="MF_00834">
    <property type="entry name" value="BioA"/>
    <property type="match status" value="1"/>
</dbReference>
<evidence type="ECO:0000256" key="1">
    <source>
        <dbReference type="ARBA" id="ARBA00001933"/>
    </source>
</evidence>
<reference evidence="10" key="1">
    <citation type="journal article" date="2019" name="PLoS Negl. Trop. Dis.">
        <title>Revisiting the worldwide diversity of Leptospira species in the environment.</title>
        <authorList>
            <person name="Vincent A.T."/>
            <person name="Schiettekatte O."/>
            <person name="Bourhy P."/>
            <person name="Veyrier F.J."/>
            <person name="Picardeau M."/>
        </authorList>
    </citation>
    <scope>NUCLEOTIDE SEQUENCE [LARGE SCALE GENOMIC DNA]</scope>
    <source>
        <strain evidence="10">201400974</strain>
    </source>
</reference>
<comment type="caution">
    <text evidence="10">The sequence shown here is derived from an EMBL/GenBank/DDBJ whole genome shotgun (WGS) entry which is preliminary data.</text>
</comment>
<dbReference type="Pfam" id="PF00202">
    <property type="entry name" value="Aminotran_3"/>
    <property type="match status" value="1"/>
</dbReference>
<dbReference type="PIRSF" id="PIRSF000521">
    <property type="entry name" value="Transaminase_4ab_Lys_Orn"/>
    <property type="match status" value="1"/>
</dbReference>
<feature type="site" description="Participates in the substrate recognition with KAPA and in a stacking interaction with the adenine ring of SAM" evidence="9">
    <location>
        <position position="14"/>
    </location>
</feature>
<accession>A0A4R9LNX2</accession>
<evidence type="ECO:0000256" key="9">
    <source>
        <dbReference type="HAMAP-Rule" id="MF_00834"/>
    </source>
</evidence>
<keyword evidence="9" id="KW-0963">Cytoplasm</keyword>
<dbReference type="PANTHER" id="PTHR42684">
    <property type="entry name" value="ADENOSYLMETHIONINE-8-AMINO-7-OXONONANOATE AMINOTRANSFERASE"/>
    <property type="match status" value="1"/>
</dbReference>
<feature type="modified residue" description="N6-(pyridoxal phosphate)lysine" evidence="9">
    <location>
        <position position="281"/>
    </location>
</feature>
<dbReference type="InterPro" id="IPR015421">
    <property type="entry name" value="PyrdxlP-dep_Trfase_major"/>
</dbReference>
<evidence type="ECO:0000313" key="10">
    <source>
        <dbReference type="EMBL" id="TGN10538.1"/>
    </source>
</evidence>
<organism evidence="10 11">
    <name type="scientific">Leptospira ilyithenensis</name>
    <dbReference type="NCBI Taxonomy" id="2484901"/>
    <lineage>
        <taxon>Bacteria</taxon>
        <taxon>Pseudomonadati</taxon>
        <taxon>Spirochaetota</taxon>
        <taxon>Spirochaetia</taxon>
        <taxon>Leptospirales</taxon>
        <taxon>Leptospiraceae</taxon>
        <taxon>Leptospira</taxon>
    </lineage>
</organism>
<dbReference type="PROSITE" id="PS00600">
    <property type="entry name" value="AA_TRANSFER_CLASS_3"/>
    <property type="match status" value="1"/>
</dbReference>
<dbReference type="GO" id="GO:0005737">
    <property type="term" value="C:cytoplasm"/>
    <property type="evidence" value="ECO:0007669"/>
    <property type="project" value="UniProtKB-SubCell"/>
</dbReference>
<keyword evidence="3 9" id="KW-0032">Aminotransferase</keyword>
<evidence type="ECO:0000256" key="2">
    <source>
        <dbReference type="ARBA" id="ARBA00005063"/>
    </source>
</evidence>
<dbReference type="RefSeq" id="WP_135764169.1">
    <property type="nucleotide sequence ID" value="NZ_RQHV01000043.1"/>
</dbReference>
<evidence type="ECO:0000256" key="3">
    <source>
        <dbReference type="ARBA" id="ARBA00022576"/>
    </source>
</evidence>
<comment type="pathway">
    <text evidence="2 9">Cofactor biosynthesis; biotin biosynthesis; 7,8-diaminononanoate from 8-amino-7-oxononanoate (SAM route): step 1/1.</text>
</comment>
<dbReference type="InterPro" id="IPR015424">
    <property type="entry name" value="PyrdxlP-dep_Trfase"/>
</dbReference>
<evidence type="ECO:0000313" key="11">
    <source>
        <dbReference type="Proteomes" id="UP000298264"/>
    </source>
</evidence>
<dbReference type="GO" id="GO:0004015">
    <property type="term" value="F:adenosylmethionine-8-amino-7-oxononanoate transaminase activity"/>
    <property type="evidence" value="ECO:0007669"/>
    <property type="project" value="UniProtKB-UniRule"/>
</dbReference>
<feature type="binding site" evidence="9">
    <location>
        <position position="49"/>
    </location>
    <ligand>
        <name>substrate</name>
    </ligand>
</feature>
<dbReference type="InterPro" id="IPR049704">
    <property type="entry name" value="Aminotrans_3_PPA_site"/>
</dbReference>
<dbReference type="InterPro" id="IPR005814">
    <property type="entry name" value="Aminotrans_3"/>
</dbReference>
<feature type="binding site" evidence="9">
    <location>
        <position position="281"/>
    </location>
    <ligand>
        <name>substrate</name>
    </ligand>
</feature>
<dbReference type="GO" id="GO:0009102">
    <property type="term" value="P:biotin biosynthetic process"/>
    <property type="evidence" value="ECO:0007669"/>
    <property type="project" value="UniProtKB-UniRule"/>
</dbReference>
<comment type="subunit">
    <text evidence="9">Homodimer.</text>
</comment>
<comment type="similarity">
    <text evidence="9">Belongs to the class-III pyridoxal-phosphate-dependent aminotransferase family. BioA subfamily.</text>
</comment>
<evidence type="ECO:0000256" key="8">
    <source>
        <dbReference type="ARBA" id="ARBA00048449"/>
    </source>
</evidence>
<feature type="binding site" evidence="9">
    <location>
        <begin position="109"/>
        <end position="110"/>
    </location>
    <ligand>
        <name>pyridoxal 5'-phosphate</name>
        <dbReference type="ChEBI" id="CHEBI:597326"/>
    </ligand>
</feature>
<gene>
    <name evidence="9 10" type="primary">bioA</name>
    <name evidence="10" type="ORF">EHS11_09635</name>
</gene>
<keyword evidence="7 9" id="KW-0663">Pyridoxal phosphate</keyword>